<dbReference type="GeneID" id="45540964"/>
<organism evidence="1 2">
    <name type="scientific">Pseudomonas cichorii</name>
    <dbReference type="NCBI Taxonomy" id="36746"/>
    <lineage>
        <taxon>Bacteria</taxon>
        <taxon>Pseudomonadati</taxon>
        <taxon>Pseudomonadota</taxon>
        <taxon>Gammaproteobacteria</taxon>
        <taxon>Pseudomonadales</taxon>
        <taxon>Pseudomonadaceae</taxon>
        <taxon>Pseudomonas</taxon>
    </lineage>
</organism>
<reference evidence="1 2" key="1">
    <citation type="submission" date="2020-05" db="EMBL/GenBank/DDBJ databases">
        <title>Genetic diversity of Pseudomonas cichorii.</title>
        <authorList>
            <person name="Tani S."/>
            <person name="Yagi H."/>
            <person name="Hashimoto S."/>
            <person name="Iiyama K."/>
            <person name="Furuya N."/>
        </authorList>
    </citation>
    <scope>NUCLEOTIDE SEQUENCE [LARGE SCALE GENOMIC DNA]</scope>
    <source>
        <strain evidence="1 2">LMG 2162</strain>
    </source>
</reference>
<dbReference type="Proteomes" id="UP000614982">
    <property type="component" value="Unassembled WGS sequence"/>
</dbReference>
<sequence>MSKKTVQNLESIASEACDQLECASYQISWLNSIAWAITQALENNRPENALRLAEAAQYLTDDYKYQLEGEVKSLAERLGESEIRA</sequence>
<proteinExistence type="predicted"/>
<comment type="caution">
    <text evidence="1">The sequence shown here is derived from an EMBL/GenBank/DDBJ whole genome shotgun (WGS) entry which is preliminary data.</text>
</comment>
<evidence type="ECO:0000313" key="1">
    <source>
        <dbReference type="EMBL" id="GFM94168.1"/>
    </source>
</evidence>
<accession>A0ABQ1DT13</accession>
<name>A0ABQ1DT13_PSECI</name>
<dbReference type="RefSeq" id="WP_025258574.1">
    <property type="nucleotide sequence ID" value="NZ_BLWA01000014.1"/>
</dbReference>
<gene>
    <name evidence="1" type="ORF">PSCICP_41400</name>
</gene>
<dbReference type="EMBL" id="BLWA01000014">
    <property type="protein sequence ID" value="GFM94168.1"/>
    <property type="molecule type" value="Genomic_DNA"/>
</dbReference>
<evidence type="ECO:0000313" key="2">
    <source>
        <dbReference type="Proteomes" id="UP000614982"/>
    </source>
</evidence>
<protein>
    <submittedName>
        <fullName evidence="1">Uncharacterized protein</fullName>
    </submittedName>
</protein>
<keyword evidence="2" id="KW-1185">Reference proteome</keyword>